<sequence length="100" mass="10973">MWSLHRWFSATTCDFGVQVKAADVSNHDAAQKTTPSIIKITARGAGVALFQLDGGTLKATGRLLPAGSRWRSSSTRQINGLTFYQVSTNQWVDARYAVKE</sequence>
<reference evidence="2" key="1">
    <citation type="journal article" date="2013" name="Genome Announc.">
        <title>Whole-Genome Sequencing of Lactobacillus shenzhenensis Strain LY-73T.</title>
        <authorList>
            <person name="Lin Z."/>
            <person name="Liu Z."/>
            <person name="Yang R."/>
            <person name="Zou Y."/>
            <person name="Wan D."/>
            <person name="Chen J."/>
            <person name="Guo M."/>
            <person name="Zhao J."/>
            <person name="Fang C."/>
            <person name="Yang R."/>
            <person name="Liu F."/>
        </authorList>
    </citation>
    <scope>NUCLEOTIDE SEQUENCE [LARGE SCALE GENOMIC DNA]</scope>
    <source>
        <strain evidence="2">LY-73</strain>
    </source>
</reference>
<dbReference type="Proteomes" id="UP000030647">
    <property type="component" value="Unassembled WGS sequence"/>
</dbReference>
<proteinExistence type="predicted"/>
<name>U4TSW3_9LACO</name>
<gene>
    <name evidence="1" type="ORF">L248_0862</name>
</gene>
<protein>
    <submittedName>
        <fullName evidence="1">Uncharacterized protein</fullName>
    </submittedName>
</protein>
<dbReference type="EMBL" id="KI271596">
    <property type="protein sequence ID" value="ERL64567.1"/>
    <property type="molecule type" value="Genomic_DNA"/>
</dbReference>
<accession>U4TSW3</accession>
<evidence type="ECO:0000313" key="2">
    <source>
        <dbReference type="Proteomes" id="UP000030647"/>
    </source>
</evidence>
<dbReference type="HOGENOM" id="CLU_2302345_0_0_9"/>
<dbReference type="AlphaFoldDB" id="U4TSW3"/>
<organism evidence="1 2">
    <name type="scientific">Schleiferilactobacillus shenzhenensis LY-73</name>
    <dbReference type="NCBI Taxonomy" id="1231336"/>
    <lineage>
        <taxon>Bacteria</taxon>
        <taxon>Bacillati</taxon>
        <taxon>Bacillota</taxon>
        <taxon>Bacilli</taxon>
        <taxon>Lactobacillales</taxon>
        <taxon>Lactobacillaceae</taxon>
        <taxon>Schleiferilactobacillus</taxon>
    </lineage>
</organism>
<evidence type="ECO:0000313" key="1">
    <source>
        <dbReference type="EMBL" id="ERL64567.1"/>
    </source>
</evidence>
<keyword evidence="2" id="KW-1185">Reference proteome</keyword>